<proteinExistence type="predicted"/>
<dbReference type="InterPro" id="IPR051448">
    <property type="entry name" value="CdaR-like_regulators"/>
</dbReference>
<evidence type="ECO:0000256" key="1">
    <source>
        <dbReference type="SAM" id="MobiDB-lite"/>
    </source>
</evidence>
<dbReference type="InterPro" id="IPR025736">
    <property type="entry name" value="PucR_C-HTH_dom"/>
</dbReference>
<dbReference type="AlphaFoldDB" id="A0A0L0JTE2"/>
<reference evidence="4" key="1">
    <citation type="submission" date="2014-07" db="EMBL/GenBank/DDBJ databases">
        <title>Genome sequencing of plant-pathogenic Streptomyces species.</title>
        <authorList>
            <person name="Harrison J."/>
            <person name="Sapp M."/>
            <person name="Thwaites R."/>
            <person name="Studholme D.J."/>
        </authorList>
    </citation>
    <scope>NUCLEOTIDE SEQUENCE [LARGE SCALE GENOMIC DNA]</scope>
    <source>
        <strain evidence="4">NCPPB 4445</strain>
    </source>
</reference>
<name>A0A0L0JTE2_9ACTN</name>
<dbReference type="PATRIC" id="fig|42234.21.peg.6771"/>
<sequence>MAEMTDRSLSPAEAPPSTPDRDKVADFRAKVRAAGQEWTGDGPEDLVELLSRAAAGDPGLAAIVRAGGGLLHDFLDGYRQKTTADLADLLADGQQLPADIAEGLPPRYLIAVVRLADPGSPVDALRAAAGDDVLLTHRDGNVVLLVPAVDPGSGERAVARLAQCLGGSGWLATAERDRACLADGVTEASHVLRLVLAGLRPSGAYTVSDVLVEYAVTLNEKVRADLAAMIGPLRAHKVLWETLTAFIDSDYSRNKAARSLFVHRSTLDYRLRRIGEVTGCDPTSGRGAQTLTAAMIAEALLQG</sequence>
<evidence type="ECO:0000313" key="4">
    <source>
        <dbReference type="Proteomes" id="UP000037151"/>
    </source>
</evidence>
<dbReference type="Proteomes" id="UP000037151">
    <property type="component" value="Unassembled WGS sequence"/>
</dbReference>
<feature type="region of interest" description="Disordered" evidence="1">
    <location>
        <begin position="1"/>
        <end position="25"/>
    </location>
</feature>
<dbReference type="PANTHER" id="PTHR33744">
    <property type="entry name" value="CARBOHYDRATE DIACID REGULATOR"/>
    <property type="match status" value="1"/>
</dbReference>
<comment type="caution">
    <text evidence="3">The sequence shown here is derived from an EMBL/GenBank/DDBJ whole genome shotgun (WGS) entry which is preliminary data.</text>
</comment>
<feature type="domain" description="PucR C-terminal helix-turn-helix" evidence="2">
    <location>
        <begin position="239"/>
        <end position="296"/>
    </location>
</feature>
<dbReference type="InterPro" id="IPR042070">
    <property type="entry name" value="PucR_C-HTH_sf"/>
</dbReference>
<dbReference type="Gene3D" id="1.10.10.2840">
    <property type="entry name" value="PucR C-terminal helix-turn-helix domain"/>
    <property type="match status" value="1"/>
</dbReference>
<dbReference type="OrthoDB" id="4571023at2"/>
<accession>A0A0L0JTE2</accession>
<evidence type="ECO:0000313" key="3">
    <source>
        <dbReference type="EMBL" id="KND28710.1"/>
    </source>
</evidence>
<dbReference type="Pfam" id="PF13556">
    <property type="entry name" value="HTH_30"/>
    <property type="match status" value="1"/>
</dbReference>
<gene>
    <name evidence="3" type="ORF">IQ63_32895</name>
</gene>
<dbReference type="PANTHER" id="PTHR33744:SF1">
    <property type="entry name" value="DNA-BINDING TRANSCRIPTIONAL ACTIVATOR ADER"/>
    <property type="match status" value="1"/>
</dbReference>
<dbReference type="EMBL" id="JPPY01000186">
    <property type="protein sequence ID" value="KND28710.1"/>
    <property type="molecule type" value="Genomic_DNA"/>
</dbReference>
<evidence type="ECO:0000259" key="2">
    <source>
        <dbReference type="Pfam" id="PF13556"/>
    </source>
</evidence>
<protein>
    <submittedName>
        <fullName evidence="3">Transcriptional regulator</fullName>
    </submittedName>
</protein>
<organism evidence="3 4">
    <name type="scientific">Streptomyces acidiscabies</name>
    <dbReference type="NCBI Taxonomy" id="42234"/>
    <lineage>
        <taxon>Bacteria</taxon>
        <taxon>Bacillati</taxon>
        <taxon>Actinomycetota</taxon>
        <taxon>Actinomycetes</taxon>
        <taxon>Kitasatosporales</taxon>
        <taxon>Streptomycetaceae</taxon>
        <taxon>Streptomyces</taxon>
    </lineage>
</organism>